<dbReference type="SUPFAM" id="SSF54534">
    <property type="entry name" value="FKBP-like"/>
    <property type="match status" value="1"/>
</dbReference>
<evidence type="ECO:0000313" key="7">
    <source>
        <dbReference type="EMBL" id="QZA59279.1"/>
    </source>
</evidence>
<protein>
    <recommendedName>
        <fullName evidence="4">Peptidyl-prolyl cis-trans isomerase</fullName>
        <ecNumber evidence="4">5.2.1.8</ecNumber>
    </recommendedName>
</protein>
<dbReference type="Proteomes" id="UP000822862">
    <property type="component" value="Chromosome"/>
</dbReference>
<keyword evidence="5" id="KW-0732">Signal</keyword>
<dbReference type="RefSeq" id="WP_194845211.1">
    <property type="nucleotide sequence ID" value="NZ_CP075585.1"/>
</dbReference>
<evidence type="ECO:0000259" key="6">
    <source>
        <dbReference type="PROSITE" id="PS50059"/>
    </source>
</evidence>
<dbReference type="PROSITE" id="PS50059">
    <property type="entry name" value="FKBP_PPIASE"/>
    <property type="match status" value="1"/>
</dbReference>
<proteinExistence type="inferred from homology"/>
<evidence type="ECO:0000256" key="1">
    <source>
        <dbReference type="ARBA" id="ARBA00000971"/>
    </source>
</evidence>
<dbReference type="EC" id="5.2.1.8" evidence="4"/>
<keyword evidence="8" id="KW-1185">Reference proteome</keyword>
<reference evidence="7 8" key="1">
    <citation type="submission" date="2020-01" db="EMBL/GenBank/DDBJ databases">
        <authorList>
            <person name="Sixt B."/>
            <person name="Schulz F."/>
            <person name="Kostanjsek R."/>
            <person name="Koestlbacher S."/>
            <person name="Collingro A."/>
            <person name="Toenshoff E."/>
            <person name="Horn M."/>
        </authorList>
    </citation>
    <scope>NUCLEOTIDE SEQUENCE [LARGE SCALE GENOMIC DNA]</scope>
    <source>
        <strain evidence="7 8">15C</strain>
    </source>
</reference>
<sequence length="220" mass="25421">MTWTKYLFFLLIITCCTYCHAKNSKNQPLKQQQSQVSEDLAHVIWNIMTTYEGEYNFRELMLNLKRLNTGKIQVKPLKGCYDSLITSLKNKVKEKEILNLQAAESYLCKISNRDDIYEIVKDKLYYKTVTTGAGEELKNTNNTPLISFRERDLNGEILSENISGIRISLSEMIPGLRKALEGMKVGEKREVFIHPDLAYREFPKPEPYSLIIIEVSLISL</sequence>
<dbReference type="InterPro" id="IPR046357">
    <property type="entry name" value="PPIase_dom_sf"/>
</dbReference>
<evidence type="ECO:0000313" key="8">
    <source>
        <dbReference type="Proteomes" id="UP000822862"/>
    </source>
</evidence>
<reference evidence="7 8" key="2">
    <citation type="submission" date="2021-05" db="EMBL/GenBank/DDBJ databases">
        <title>Ecology and evolution of chlamydial symbionts of arthropods.</title>
        <authorList>
            <person name="Halter T."/>
            <person name="Sixt B.S."/>
            <person name="Toenshoff E.R."/>
            <person name="Koestlbacher S."/>
            <person name="Schulz F."/>
            <person name="Kostanjsek R."/>
            <person name="Collingro A."/>
            <person name="Hendrickx F."/>
            <person name="Horn M."/>
        </authorList>
    </citation>
    <scope>NUCLEOTIDE SEQUENCE [LARGE SCALE GENOMIC DNA]</scope>
    <source>
        <strain evidence="7 8">15C</strain>
    </source>
</reference>
<evidence type="ECO:0000256" key="2">
    <source>
        <dbReference type="ARBA" id="ARBA00023110"/>
    </source>
</evidence>
<evidence type="ECO:0000256" key="5">
    <source>
        <dbReference type="SAM" id="SignalP"/>
    </source>
</evidence>
<name>A0ABX8Z0W4_9BACT</name>
<organism evidence="7 8">
    <name type="scientific">Candidatus Rhabdochlamydia porcellionis</name>
    <dbReference type="NCBI Taxonomy" id="225148"/>
    <lineage>
        <taxon>Bacteria</taxon>
        <taxon>Pseudomonadati</taxon>
        <taxon>Chlamydiota</taxon>
        <taxon>Chlamydiia</taxon>
        <taxon>Parachlamydiales</taxon>
        <taxon>Candidatus Rhabdochlamydiaceae</taxon>
        <taxon>Candidatus Rhabdochlamydia</taxon>
    </lineage>
</organism>
<feature type="domain" description="PPIase FKBP-type" evidence="6">
    <location>
        <begin position="141"/>
        <end position="220"/>
    </location>
</feature>
<comment type="similarity">
    <text evidence="4">Belongs to the FKBP-type PPIase family.</text>
</comment>
<comment type="catalytic activity">
    <reaction evidence="1 3 4">
        <text>[protein]-peptidylproline (omega=180) = [protein]-peptidylproline (omega=0)</text>
        <dbReference type="Rhea" id="RHEA:16237"/>
        <dbReference type="Rhea" id="RHEA-COMP:10747"/>
        <dbReference type="Rhea" id="RHEA-COMP:10748"/>
        <dbReference type="ChEBI" id="CHEBI:83833"/>
        <dbReference type="ChEBI" id="CHEBI:83834"/>
        <dbReference type="EC" id="5.2.1.8"/>
    </reaction>
</comment>
<feature type="signal peptide" evidence="5">
    <location>
        <begin position="1"/>
        <end position="21"/>
    </location>
</feature>
<dbReference type="Pfam" id="PF00254">
    <property type="entry name" value="FKBP_C"/>
    <property type="match status" value="1"/>
</dbReference>
<keyword evidence="2 3" id="KW-0697">Rotamase</keyword>
<dbReference type="EMBL" id="CP075585">
    <property type="protein sequence ID" value="QZA59279.1"/>
    <property type="molecule type" value="Genomic_DNA"/>
</dbReference>
<accession>A0ABX8Z0W4</accession>
<dbReference type="Gene3D" id="3.10.50.40">
    <property type="match status" value="1"/>
</dbReference>
<evidence type="ECO:0000256" key="3">
    <source>
        <dbReference type="PROSITE-ProRule" id="PRU00277"/>
    </source>
</evidence>
<feature type="chain" id="PRO_5045187640" description="Peptidyl-prolyl cis-trans isomerase" evidence="5">
    <location>
        <begin position="22"/>
        <end position="220"/>
    </location>
</feature>
<dbReference type="InterPro" id="IPR001179">
    <property type="entry name" value="PPIase_FKBP_dom"/>
</dbReference>
<evidence type="ECO:0000256" key="4">
    <source>
        <dbReference type="RuleBase" id="RU003915"/>
    </source>
</evidence>
<keyword evidence="3 4" id="KW-0413">Isomerase</keyword>
<gene>
    <name evidence="7" type="ORF">RHAB15C_0001165</name>
</gene>